<dbReference type="eggNOG" id="KOG1238">
    <property type="taxonomic scope" value="Eukaryota"/>
</dbReference>
<feature type="domain" description="Glucose-methanol-choline oxidoreductase C-terminal" evidence="8">
    <location>
        <begin position="415"/>
        <end position="554"/>
    </location>
</feature>
<evidence type="ECO:0000256" key="1">
    <source>
        <dbReference type="ARBA" id="ARBA00001974"/>
    </source>
</evidence>
<evidence type="ECO:0000256" key="2">
    <source>
        <dbReference type="ARBA" id="ARBA00010790"/>
    </source>
</evidence>
<dbReference type="PANTHER" id="PTHR11552">
    <property type="entry name" value="GLUCOSE-METHANOL-CHOLINE GMC OXIDOREDUCTASE"/>
    <property type="match status" value="1"/>
</dbReference>
<dbReference type="GO" id="GO:0050660">
    <property type="term" value="F:flavin adenine dinucleotide binding"/>
    <property type="evidence" value="ECO:0007669"/>
    <property type="project" value="InterPro"/>
</dbReference>
<dbReference type="VEuPathDB" id="FungiDB:HMPREF1541_09665"/>
<dbReference type="HOGENOM" id="CLU_002865_7_2_1"/>
<keyword evidence="3" id="KW-0285">Flavoprotein</keyword>
<evidence type="ECO:0000313" key="10">
    <source>
        <dbReference type="Proteomes" id="UP000030752"/>
    </source>
</evidence>
<keyword evidence="10" id="KW-1185">Reference proteome</keyword>
<evidence type="ECO:0000256" key="6">
    <source>
        <dbReference type="PIRSR" id="PIRSR000137-2"/>
    </source>
</evidence>
<dbReference type="InterPro" id="IPR000172">
    <property type="entry name" value="GMC_OxRdtase_N"/>
</dbReference>
<evidence type="ECO:0000256" key="3">
    <source>
        <dbReference type="ARBA" id="ARBA00022630"/>
    </source>
</evidence>
<evidence type="ECO:0000259" key="8">
    <source>
        <dbReference type="Pfam" id="PF05199"/>
    </source>
</evidence>
<dbReference type="InterPro" id="IPR012132">
    <property type="entry name" value="GMC_OxRdtase"/>
</dbReference>
<proteinExistence type="inferred from homology"/>
<evidence type="ECO:0000256" key="5">
    <source>
        <dbReference type="PIRSR" id="PIRSR000137-1"/>
    </source>
</evidence>
<feature type="domain" description="Glucose-methanol-choline oxidoreductase N-terminal" evidence="7">
    <location>
        <begin position="5"/>
        <end position="298"/>
    </location>
</feature>
<dbReference type="Proteomes" id="UP000030752">
    <property type="component" value="Unassembled WGS sequence"/>
</dbReference>
<reference evidence="9 10" key="1">
    <citation type="submission" date="2013-03" db="EMBL/GenBank/DDBJ databases">
        <title>The Genome Sequence of Phialophora europaea CBS 101466.</title>
        <authorList>
            <consortium name="The Broad Institute Genomics Platform"/>
            <person name="Cuomo C."/>
            <person name="de Hoog S."/>
            <person name="Gorbushina A."/>
            <person name="Walker B."/>
            <person name="Young S.K."/>
            <person name="Zeng Q."/>
            <person name="Gargeya S."/>
            <person name="Fitzgerald M."/>
            <person name="Haas B."/>
            <person name="Abouelleil A."/>
            <person name="Allen A.W."/>
            <person name="Alvarado L."/>
            <person name="Arachchi H.M."/>
            <person name="Berlin A.M."/>
            <person name="Chapman S.B."/>
            <person name="Gainer-Dewar J."/>
            <person name="Goldberg J."/>
            <person name="Griggs A."/>
            <person name="Gujja S."/>
            <person name="Hansen M."/>
            <person name="Howarth C."/>
            <person name="Imamovic A."/>
            <person name="Ireland A."/>
            <person name="Larimer J."/>
            <person name="McCowan C."/>
            <person name="Murphy C."/>
            <person name="Pearson M."/>
            <person name="Poon T.W."/>
            <person name="Priest M."/>
            <person name="Roberts A."/>
            <person name="Saif S."/>
            <person name="Shea T."/>
            <person name="Sisk P."/>
            <person name="Sykes S."/>
            <person name="Wortman J."/>
            <person name="Nusbaum C."/>
            <person name="Birren B."/>
        </authorList>
    </citation>
    <scope>NUCLEOTIDE SEQUENCE [LARGE SCALE GENOMIC DNA]</scope>
    <source>
        <strain evidence="9 10">CBS 101466</strain>
    </source>
</reference>
<gene>
    <name evidence="9" type="ORF">HMPREF1541_09665</name>
</gene>
<dbReference type="InParanoid" id="W2S835"/>
<dbReference type="GO" id="GO:0016614">
    <property type="term" value="F:oxidoreductase activity, acting on CH-OH group of donors"/>
    <property type="evidence" value="ECO:0007669"/>
    <property type="project" value="InterPro"/>
</dbReference>
<feature type="active site" description="Proton acceptor" evidence="5">
    <location>
        <position position="545"/>
    </location>
</feature>
<dbReference type="RefSeq" id="XP_008712560.1">
    <property type="nucleotide sequence ID" value="XM_008714338.1"/>
</dbReference>
<dbReference type="GeneID" id="19977004"/>
<organism evidence="9 10">
    <name type="scientific">Cyphellophora europaea (strain CBS 101466)</name>
    <name type="common">Phialophora europaea</name>
    <dbReference type="NCBI Taxonomy" id="1220924"/>
    <lineage>
        <taxon>Eukaryota</taxon>
        <taxon>Fungi</taxon>
        <taxon>Dikarya</taxon>
        <taxon>Ascomycota</taxon>
        <taxon>Pezizomycotina</taxon>
        <taxon>Eurotiomycetes</taxon>
        <taxon>Chaetothyriomycetidae</taxon>
        <taxon>Chaetothyriales</taxon>
        <taxon>Cyphellophoraceae</taxon>
        <taxon>Cyphellophora</taxon>
    </lineage>
</organism>
<dbReference type="Pfam" id="PF00732">
    <property type="entry name" value="GMC_oxred_N"/>
    <property type="match status" value="1"/>
</dbReference>
<sequence>MAEEYDYIVCGGGTAGPAVAARLAEDSNVSVILLEAGPDNSDIENTKMVGGMLQNFDTDRDWNLIAEPNPQMNGRPMKLSRGKFLGGSSSTNGTLMVRGMRQDFDDWESMGNPGWNADSMWKYFQRSETFHQSEGFDADEDAHGIEGPIQTTFHPLAGISSAVLKSFQGQGFPKDDDMFSTGTRWHGVGHSLRTVYGGIRVTGADYLKTSPVTVRCNSRVARLIFNENKTQGVEVIDERTGQTTTIRTRREIILCLGTYASPQALLLSGIGPKEELYEAGVPPVVDLPGVGKNLEDHLTVFVFYEVAQGYTQCHQMHPQSAYEHSRDQWRQSRTGILSGAHFGVFAFTRLDERLSKHDLWRHASCLPGRDPMGLTTRQPHVEFFNTERYMAPKQYNNPPPAGRSAFANIIELFSPRSRGYVKLRSANPLENPIVQHNYLADPLDLLVYAEACALGAEVIKQGEGTKNLLLGAWPPEDKHYEFTKLEQWMEYIKNNATTCYHPGGTCKMGPDTDPGAVVDARLRVKGIKGLRVADCSIMPKLNNGHTQAVAYAIGEKCADMVKEDWKSSQL</sequence>
<comment type="cofactor">
    <cofactor evidence="1 6">
        <name>FAD</name>
        <dbReference type="ChEBI" id="CHEBI:57692"/>
    </cofactor>
</comment>
<evidence type="ECO:0008006" key="11">
    <source>
        <dbReference type="Google" id="ProtNLM"/>
    </source>
</evidence>
<keyword evidence="4 6" id="KW-0274">FAD</keyword>
<dbReference type="PIRSF" id="PIRSF000137">
    <property type="entry name" value="Alcohol_oxidase"/>
    <property type="match status" value="1"/>
</dbReference>
<dbReference type="STRING" id="1220924.W2S835"/>
<dbReference type="SUPFAM" id="SSF51905">
    <property type="entry name" value="FAD/NAD(P)-binding domain"/>
    <property type="match status" value="1"/>
</dbReference>
<dbReference type="PANTHER" id="PTHR11552:SF147">
    <property type="entry name" value="CHOLINE DEHYDROGENASE, MITOCHONDRIAL"/>
    <property type="match status" value="1"/>
</dbReference>
<dbReference type="AlphaFoldDB" id="W2S835"/>
<dbReference type="InterPro" id="IPR007867">
    <property type="entry name" value="GMC_OxRtase_C"/>
</dbReference>
<dbReference type="SUPFAM" id="SSF54373">
    <property type="entry name" value="FAD-linked reductases, C-terminal domain"/>
    <property type="match status" value="1"/>
</dbReference>
<comment type="similarity">
    <text evidence="2">Belongs to the GMC oxidoreductase family.</text>
</comment>
<dbReference type="EMBL" id="KB822713">
    <property type="protein sequence ID" value="ETN44790.1"/>
    <property type="molecule type" value="Genomic_DNA"/>
</dbReference>
<protein>
    <recommendedName>
        <fullName evidence="11">Glucose-methanol-choline oxidoreductase N-terminal domain-containing protein</fullName>
    </recommendedName>
</protein>
<feature type="active site" description="Proton donor" evidence="5">
    <location>
        <position position="501"/>
    </location>
</feature>
<dbReference type="OrthoDB" id="269227at2759"/>
<evidence type="ECO:0000313" key="9">
    <source>
        <dbReference type="EMBL" id="ETN44790.1"/>
    </source>
</evidence>
<dbReference type="Gene3D" id="3.30.560.10">
    <property type="entry name" value="Glucose Oxidase, domain 3"/>
    <property type="match status" value="1"/>
</dbReference>
<feature type="binding site" evidence="6">
    <location>
        <position position="220"/>
    </location>
    <ligand>
        <name>FAD</name>
        <dbReference type="ChEBI" id="CHEBI:57692"/>
    </ligand>
</feature>
<evidence type="ECO:0000259" key="7">
    <source>
        <dbReference type="Pfam" id="PF00732"/>
    </source>
</evidence>
<evidence type="ECO:0000256" key="4">
    <source>
        <dbReference type="ARBA" id="ARBA00022827"/>
    </source>
</evidence>
<dbReference type="InterPro" id="IPR036188">
    <property type="entry name" value="FAD/NAD-bd_sf"/>
</dbReference>
<name>W2S835_CYPE1</name>
<dbReference type="Gene3D" id="3.50.50.60">
    <property type="entry name" value="FAD/NAD(P)-binding domain"/>
    <property type="match status" value="1"/>
</dbReference>
<accession>W2S835</accession>
<dbReference type="Pfam" id="PF05199">
    <property type="entry name" value="GMC_oxred_C"/>
    <property type="match status" value="1"/>
</dbReference>